<evidence type="ECO:0000313" key="2">
    <source>
        <dbReference type="Proteomes" id="UP000041254"/>
    </source>
</evidence>
<name>A0A0G4G0L4_VITBC</name>
<dbReference type="Proteomes" id="UP000041254">
    <property type="component" value="Unassembled WGS sequence"/>
</dbReference>
<dbReference type="InParanoid" id="A0A0G4G0L4"/>
<organism evidence="1 2">
    <name type="scientific">Vitrella brassicaformis (strain CCMP3155)</name>
    <dbReference type="NCBI Taxonomy" id="1169540"/>
    <lineage>
        <taxon>Eukaryota</taxon>
        <taxon>Sar</taxon>
        <taxon>Alveolata</taxon>
        <taxon>Colpodellida</taxon>
        <taxon>Vitrellaceae</taxon>
        <taxon>Vitrella</taxon>
    </lineage>
</organism>
<keyword evidence="2" id="KW-1185">Reference proteome</keyword>
<accession>A0A0G4G0L4</accession>
<sequence>MLFGAFRAAAASTLFHGGQSDCPLFPLDMPANLEGESPLWSLQDPEQPRPFGLNVLMPLFDTEEHTSHCSRRKAERHFGEATGHRVALVG</sequence>
<protein>
    <submittedName>
        <fullName evidence="1">Uncharacterized protein</fullName>
    </submittedName>
</protein>
<proteinExistence type="predicted"/>
<dbReference type="VEuPathDB" id="CryptoDB:Vbra_1788"/>
<gene>
    <name evidence="1" type="ORF">Vbra_1788</name>
</gene>
<evidence type="ECO:0000313" key="1">
    <source>
        <dbReference type="EMBL" id="CEM21311.1"/>
    </source>
</evidence>
<dbReference type="EMBL" id="CDMY01000541">
    <property type="protein sequence ID" value="CEM21311.1"/>
    <property type="molecule type" value="Genomic_DNA"/>
</dbReference>
<dbReference type="AlphaFoldDB" id="A0A0G4G0L4"/>
<reference evidence="1 2" key="1">
    <citation type="submission" date="2014-11" db="EMBL/GenBank/DDBJ databases">
        <authorList>
            <person name="Zhu J."/>
            <person name="Qi W."/>
            <person name="Song R."/>
        </authorList>
    </citation>
    <scope>NUCLEOTIDE SEQUENCE [LARGE SCALE GENOMIC DNA]</scope>
</reference>